<dbReference type="SUPFAM" id="SSF55486">
    <property type="entry name" value="Metalloproteases ('zincins'), catalytic domain"/>
    <property type="match status" value="2"/>
</dbReference>
<dbReference type="Pfam" id="PF01431">
    <property type="entry name" value="Peptidase_M13"/>
    <property type="match status" value="1"/>
</dbReference>
<name>D6RKP2_COPC7</name>
<accession>D6RKP2</accession>
<keyword evidence="4" id="KW-0479">Metal-binding</keyword>
<organism evidence="12 13">
    <name type="scientific">Coprinopsis cinerea (strain Okayama-7 / 130 / ATCC MYA-4618 / FGSC 9003)</name>
    <name type="common">Inky cap fungus</name>
    <name type="synonym">Hormographiella aspergillata</name>
    <dbReference type="NCBI Taxonomy" id="240176"/>
    <lineage>
        <taxon>Eukaryota</taxon>
        <taxon>Fungi</taxon>
        <taxon>Dikarya</taxon>
        <taxon>Basidiomycota</taxon>
        <taxon>Agaricomycotina</taxon>
        <taxon>Agaricomycetes</taxon>
        <taxon>Agaricomycetidae</taxon>
        <taxon>Agaricales</taxon>
        <taxon>Agaricineae</taxon>
        <taxon>Psathyrellaceae</taxon>
        <taxon>Coprinopsis</taxon>
    </lineage>
</organism>
<keyword evidence="13" id="KW-1185">Reference proteome</keyword>
<reference evidence="12 13" key="1">
    <citation type="journal article" date="2010" name="Proc. Natl. Acad. Sci. U.S.A.">
        <title>Insights into evolution of multicellular fungi from the assembled chromosomes of the mushroom Coprinopsis cinerea (Coprinus cinereus).</title>
        <authorList>
            <person name="Stajich J.E."/>
            <person name="Wilke S.K."/>
            <person name="Ahren D."/>
            <person name="Au C.H."/>
            <person name="Birren B.W."/>
            <person name="Borodovsky M."/>
            <person name="Burns C."/>
            <person name="Canback B."/>
            <person name="Casselton L.A."/>
            <person name="Cheng C.K."/>
            <person name="Deng J."/>
            <person name="Dietrich F.S."/>
            <person name="Fargo D.C."/>
            <person name="Farman M.L."/>
            <person name="Gathman A.C."/>
            <person name="Goldberg J."/>
            <person name="Guigo R."/>
            <person name="Hoegger P.J."/>
            <person name="Hooker J.B."/>
            <person name="Huggins A."/>
            <person name="James T.Y."/>
            <person name="Kamada T."/>
            <person name="Kilaru S."/>
            <person name="Kodira C."/>
            <person name="Kues U."/>
            <person name="Kupfer D."/>
            <person name="Kwan H.S."/>
            <person name="Lomsadze A."/>
            <person name="Li W."/>
            <person name="Lilly W.W."/>
            <person name="Ma L.J."/>
            <person name="Mackey A.J."/>
            <person name="Manning G."/>
            <person name="Martin F."/>
            <person name="Muraguchi H."/>
            <person name="Natvig D.O."/>
            <person name="Palmerini H."/>
            <person name="Ramesh M.A."/>
            <person name="Rehmeyer C.J."/>
            <person name="Roe B.A."/>
            <person name="Shenoy N."/>
            <person name="Stanke M."/>
            <person name="Ter-Hovhannisyan V."/>
            <person name="Tunlid A."/>
            <person name="Velagapudi R."/>
            <person name="Vision T.J."/>
            <person name="Zeng Q."/>
            <person name="Zolan M.E."/>
            <person name="Pukkila P.J."/>
        </authorList>
    </citation>
    <scope>NUCLEOTIDE SEQUENCE [LARGE SCALE GENOMIC DNA]</scope>
    <source>
        <strain evidence="13">Okayama-7 / 130 / ATCC MYA-4618 / FGSC 9003</strain>
    </source>
</reference>
<dbReference type="GO" id="GO:0005886">
    <property type="term" value="C:plasma membrane"/>
    <property type="evidence" value="ECO:0007669"/>
    <property type="project" value="TreeGrafter"/>
</dbReference>
<dbReference type="Pfam" id="PF05649">
    <property type="entry name" value="Peptidase_M13_N"/>
    <property type="match status" value="1"/>
</dbReference>
<comment type="caution">
    <text evidence="12">The sequence shown here is derived from an EMBL/GenBank/DDBJ whole genome shotgun (WGS) entry which is preliminary data.</text>
</comment>
<evidence type="ECO:0000259" key="10">
    <source>
        <dbReference type="Pfam" id="PF01431"/>
    </source>
</evidence>
<dbReference type="HOGENOM" id="CLU_006187_2_0_1"/>
<feature type="domain" description="Peptidase M13 N-terminal" evidence="11">
    <location>
        <begin position="169"/>
        <end position="626"/>
    </location>
</feature>
<dbReference type="InterPro" id="IPR000718">
    <property type="entry name" value="Peptidase_M13"/>
</dbReference>
<keyword evidence="7" id="KW-0482">Metalloprotease</keyword>
<dbReference type="InterPro" id="IPR008753">
    <property type="entry name" value="Peptidase_M13_N"/>
</dbReference>
<sequence length="902" mass="101605">MTDYSRDPRPSTDEEHAPLLRGEENGGPSRRREYEDQTLVERVNAAVQEPLTPLTKILLILSLVLLLLSSVFIGLFAGAQHKLNTGRGKPGDPGHEPITTTETMTRTWVTTTTEHHKDPMTTTATVTTTVSGPPVPGPTTPPHEKPCMEPRCIVLAASILSSIDGTKDPCDSFYDYANTGWLKEHPLPGDKSSFSNFEDLAQKNRQLIRQIIEAKPSSVEDPHDRELLTMLHNHYSSCLNEDRLNKLGEKPLLHVVKTIKKLYREEDTDIRPNPPSDEDDTKPEFRFNGLTAATAFLHSRDIAALFSFDIEGDVAVDPNYMALWFSQPDLGLPSKEYYNEESIVKVYGEVIEQLLSRVDHILADSDEGEEDSPEFFASLLINNDASEIWPPWPWPPWNPDDDPEGEDPKKPLNRSERVRRLAKGVVEFESKLANASLDLDILYQDPIATYNPVPLSNLTKTLHQFDFPTYFSTFTPRAYPDRVILTYPSYAKSLADVLNSTSSDVVEAYLVSRAMLTLSPYLGPDTVAWQAQRVLYETLTGIQKGVVGDRAEYCVGRVEETLGFASGRYFVQKTFSGDSKSKATKVIKDIVQAFKHSLEDLDWMDDKSAKAAAEKADAIRINVGYPVSPDTMNPRSLARYYGTVKISKDTFFENMMSASSSEVFKKWLQLGKQRNREKWEMFPSTVNAYFNPPANEMNFPAGILQPPFYSQDWPGYLSYGAFGHVAAHELTHAFDSAGRMYNQDGKLEQWWTDKTSKGFNKKQKCIVDQFSKYKIDDGEGGHIHVNGNLTSGENIGDTGLIQAYRAWKAQYEDGLDNGTEYALPGLSHFTREQLFFLSFARIWARNMRTRAAVQRIRTDPHSPARFRVDGTLSNIPEFAKAFNCPKGSKLNPPPEKRCIFWG</sequence>
<feature type="region of interest" description="Disordered" evidence="8">
    <location>
        <begin position="392"/>
        <end position="414"/>
    </location>
</feature>
<dbReference type="eggNOG" id="KOG3624">
    <property type="taxonomic scope" value="Eukaryota"/>
</dbReference>
<dbReference type="InterPro" id="IPR018497">
    <property type="entry name" value="Peptidase_M13_C"/>
</dbReference>
<feature type="region of interest" description="Disordered" evidence="8">
    <location>
        <begin position="1"/>
        <end position="35"/>
    </location>
</feature>
<dbReference type="EMBL" id="AACS02000002">
    <property type="protein sequence ID" value="EFI28400.1"/>
    <property type="molecule type" value="Genomic_DNA"/>
</dbReference>
<comment type="similarity">
    <text evidence="2">Belongs to the peptidase M13 family.</text>
</comment>
<dbReference type="STRING" id="240176.D6RKP2"/>
<keyword evidence="6" id="KW-0862">Zinc</keyword>
<dbReference type="PRINTS" id="PR00786">
    <property type="entry name" value="NEPRILYSIN"/>
</dbReference>
<feature type="region of interest" description="Disordered" evidence="8">
    <location>
        <begin position="124"/>
        <end position="144"/>
    </location>
</feature>
<dbReference type="InterPro" id="IPR042089">
    <property type="entry name" value="Peptidase_M13_dom_2"/>
</dbReference>
<dbReference type="InterPro" id="IPR024079">
    <property type="entry name" value="MetalloPept_cat_dom_sf"/>
</dbReference>
<evidence type="ECO:0000256" key="7">
    <source>
        <dbReference type="ARBA" id="ARBA00023049"/>
    </source>
</evidence>
<dbReference type="OMA" id="FGWAQVW"/>
<comment type="cofactor">
    <cofactor evidence="1">
        <name>Zn(2+)</name>
        <dbReference type="ChEBI" id="CHEBI:29105"/>
    </cofactor>
</comment>
<evidence type="ECO:0000313" key="13">
    <source>
        <dbReference type="Proteomes" id="UP000001861"/>
    </source>
</evidence>
<dbReference type="GeneID" id="9378887"/>
<dbReference type="GO" id="GO:0016485">
    <property type="term" value="P:protein processing"/>
    <property type="evidence" value="ECO:0007669"/>
    <property type="project" value="TreeGrafter"/>
</dbReference>
<dbReference type="PANTHER" id="PTHR11733">
    <property type="entry name" value="ZINC METALLOPROTEASE FAMILY M13 NEPRILYSIN-RELATED"/>
    <property type="match status" value="1"/>
</dbReference>
<keyword evidence="3" id="KW-0645">Protease</keyword>
<feature type="transmembrane region" description="Helical" evidence="9">
    <location>
        <begin position="57"/>
        <end position="79"/>
    </location>
</feature>
<evidence type="ECO:0000256" key="3">
    <source>
        <dbReference type="ARBA" id="ARBA00022670"/>
    </source>
</evidence>
<evidence type="ECO:0000259" key="11">
    <source>
        <dbReference type="Pfam" id="PF05649"/>
    </source>
</evidence>
<evidence type="ECO:0000256" key="8">
    <source>
        <dbReference type="SAM" id="MobiDB-lite"/>
    </source>
</evidence>
<dbReference type="InParanoid" id="D6RKP2"/>
<dbReference type="RefSeq" id="XP_002911894.1">
    <property type="nucleotide sequence ID" value="XM_002911848.1"/>
</dbReference>
<dbReference type="PROSITE" id="PS51885">
    <property type="entry name" value="NEPRILYSIN"/>
    <property type="match status" value="1"/>
</dbReference>
<evidence type="ECO:0000256" key="5">
    <source>
        <dbReference type="ARBA" id="ARBA00022801"/>
    </source>
</evidence>
<evidence type="ECO:0000256" key="1">
    <source>
        <dbReference type="ARBA" id="ARBA00001947"/>
    </source>
</evidence>
<dbReference type="GO" id="GO:0046872">
    <property type="term" value="F:metal ion binding"/>
    <property type="evidence" value="ECO:0007669"/>
    <property type="project" value="UniProtKB-KW"/>
</dbReference>
<keyword evidence="5" id="KW-0378">Hydrolase</keyword>
<protein>
    <submittedName>
        <fullName evidence="12">Endothelin-converting enzyme 1</fullName>
    </submittedName>
</protein>
<evidence type="ECO:0000256" key="9">
    <source>
        <dbReference type="SAM" id="Phobius"/>
    </source>
</evidence>
<evidence type="ECO:0000313" key="12">
    <source>
        <dbReference type="EMBL" id="EFI28400.1"/>
    </source>
</evidence>
<dbReference type="AlphaFoldDB" id="D6RKP2"/>
<dbReference type="VEuPathDB" id="FungiDB:CC1G_13934"/>
<keyword evidence="9" id="KW-0812">Transmembrane</keyword>
<dbReference type="Gene3D" id="3.40.390.10">
    <property type="entry name" value="Collagenase (Catalytic Domain)"/>
    <property type="match status" value="1"/>
</dbReference>
<gene>
    <name evidence="12" type="ORF">CC1G_13934</name>
</gene>
<evidence type="ECO:0000256" key="2">
    <source>
        <dbReference type="ARBA" id="ARBA00007357"/>
    </source>
</evidence>
<dbReference type="PANTHER" id="PTHR11733:SF167">
    <property type="entry name" value="FI17812P1-RELATED"/>
    <property type="match status" value="1"/>
</dbReference>
<dbReference type="GO" id="GO:0004222">
    <property type="term" value="F:metalloendopeptidase activity"/>
    <property type="evidence" value="ECO:0007669"/>
    <property type="project" value="InterPro"/>
</dbReference>
<dbReference type="KEGG" id="cci:CC1G_13934"/>
<dbReference type="Gene3D" id="1.10.1380.10">
    <property type="entry name" value="Neutral endopeptidase , domain2"/>
    <property type="match status" value="1"/>
</dbReference>
<keyword evidence="9" id="KW-0472">Membrane</keyword>
<feature type="domain" description="Peptidase M13 C-terminal" evidence="10">
    <location>
        <begin position="687"/>
        <end position="898"/>
    </location>
</feature>
<evidence type="ECO:0000256" key="6">
    <source>
        <dbReference type="ARBA" id="ARBA00022833"/>
    </source>
</evidence>
<dbReference type="CDD" id="cd08662">
    <property type="entry name" value="M13"/>
    <property type="match status" value="1"/>
</dbReference>
<proteinExistence type="inferred from homology"/>
<keyword evidence="9" id="KW-1133">Transmembrane helix</keyword>
<dbReference type="Proteomes" id="UP000001861">
    <property type="component" value="Unassembled WGS sequence"/>
</dbReference>
<dbReference type="OrthoDB" id="6475849at2759"/>
<evidence type="ECO:0000256" key="4">
    <source>
        <dbReference type="ARBA" id="ARBA00022723"/>
    </source>
</evidence>